<organism evidence="2 3">
    <name type="scientific">Diplodia intermedia</name>
    <dbReference type="NCBI Taxonomy" id="856260"/>
    <lineage>
        <taxon>Eukaryota</taxon>
        <taxon>Fungi</taxon>
        <taxon>Dikarya</taxon>
        <taxon>Ascomycota</taxon>
        <taxon>Pezizomycotina</taxon>
        <taxon>Dothideomycetes</taxon>
        <taxon>Dothideomycetes incertae sedis</taxon>
        <taxon>Botryosphaeriales</taxon>
        <taxon>Botryosphaeriaceae</taxon>
        <taxon>Diplodia</taxon>
    </lineage>
</organism>
<comment type="caution">
    <text evidence="2">The sequence shown here is derived from an EMBL/GenBank/DDBJ whole genome shotgun (WGS) entry which is preliminary data.</text>
</comment>
<sequence length="99" mass="11419">MSEQLPIPPLSPKKSGVNPKDDPELANPAAYENDEEVIMSVWQGEGEERGKIRKKFKIHKSEWRGDSNSGQRLYQLLDDGNIYKEDGNSWFPENRIKYP</sequence>
<dbReference type="Proteomes" id="UP001521184">
    <property type="component" value="Unassembled WGS sequence"/>
</dbReference>
<gene>
    <name evidence="2" type="ORF">SLS58_008636</name>
</gene>
<reference evidence="2 3" key="1">
    <citation type="journal article" date="2023" name="Plant Dis.">
        <title>First Report of Diplodia intermedia Causing Canker and Dieback Diseases on Apple Trees in Canada.</title>
        <authorList>
            <person name="Ellouze W."/>
            <person name="Ilyukhin E."/>
            <person name="Sulman M."/>
            <person name="Ali S."/>
        </authorList>
    </citation>
    <scope>NUCLEOTIDE SEQUENCE [LARGE SCALE GENOMIC DNA]</scope>
    <source>
        <strain evidence="2 3">M45-28</strain>
    </source>
</reference>
<name>A0ABR3TGT7_9PEZI</name>
<accession>A0ABR3TGT7</accession>
<protein>
    <submittedName>
        <fullName evidence="2">Uncharacterized protein</fullName>
    </submittedName>
</protein>
<keyword evidence="3" id="KW-1185">Reference proteome</keyword>
<feature type="region of interest" description="Disordered" evidence="1">
    <location>
        <begin position="1"/>
        <end position="30"/>
    </location>
</feature>
<proteinExistence type="predicted"/>
<evidence type="ECO:0000313" key="2">
    <source>
        <dbReference type="EMBL" id="KAL1638713.1"/>
    </source>
</evidence>
<evidence type="ECO:0000313" key="3">
    <source>
        <dbReference type="Proteomes" id="UP001521184"/>
    </source>
</evidence>
<evidence type="ECO:0000256" key="1">
    <source>
        <dbReference type="SAM" id="MobiDB-lite"/>
    </source>
</evidence>
<dbReference type="EMBL" id="JAKEKT020000075">
    <property type="protein sequence ID" value="KAL1638713.1"/>
    <property type="molecule type" value="Genomic_DNA"/>
</dbReference>
<feature type="compositionally biased region" description="Pro residues" evidence="1">
    <location>
        <begin position="1"/>
        <end position="11"/>
    </location>
</feature>